<feature type="region of interest" description="Disordered" evidence="1">
    <location>
        <begin position="1"/>
        <end position="69"/>
    </location>
</feature>
<organism evidence="2 3">
    <name type="scientific">Pleurodeles waltl</name>
    <name type="common">Iberian ribbed newt</name>
    <dbReference type="NCBI Taxonomy" id="8319"/>
    <lineage>
        <taxon>Eukaryota</taxon>
        <taxon>Metazoa</taxon>
        <taxon>Chordata</taxon>
        <taxon>Craniata</taxon>
        <taxon>Vertebrata</taxon>
        <taxon>Euteleostomi</taxon>
        <taxon>Amphibia</taxon>
        <taxon>Batrachia</taxon>
        <taxon>Caudata</taxon>
        <taxon>Salamandroidea</taxon>
        <taxon>Salamandridae</taxon>
        <taxon>Pleurodelinae</taxon>
        <taxon>Pleurodeles</taxon>
    </lineage>
</organism>
<protein>
    <submittedName>
        <fullName evidence="2">Uncharacterized protein</fullName>
    </submittedName>
</protein>
<comment type="caution">
    <text evidence="2">The sequence shown here is derived from an EMBL/GenBank/DDBJ whole genome shotgun (WGS) entry which is preliminary data.</text>
</comment>
<dbReference type="AlphaFoldDB" id="A0AAV7VDW6"/>
<sequence length="170" mass="17763">MGLGRESRPRASHAPWGPLHGPPSARRMLSAAAQVSSPVDWPRANLATSGRPHTPLLSRPPGIPQREPGVPVAALLFSGTDAHVRPGRHTPGARDTAQAPHPAIARCCSSLFLPSVRIRPSPGLFLPPGGLLSHAAAGGGWSLPFHARWGLRAPAQLPAVHPVSGARLPF</sequence>
<gene>
    <name evidence="2" type="ORF">NDU88_003332</name>
</gene>
<reference evidence="2" key="1">
    <citation type="journal article" date="2022" name="bioRxiv">
        <title>Sequencing and chromosome-scale assembly of the giantPleurodeles waltlgenome.</title>
        <authorList>
            <person name="Brown T."/>
            <person name="Elewa A."/>
            <person name="Iarovenko S."/>
            <person name="Subramanian E."/>
            <person name="Araus A.J."/>
            <person name="Petzold A."/>
            <person name="Susuki M."/>
            <person name="Suzuki K.-i.T."/>
            <person name="Hayashi T."/>
            <person name="Toyoda A."/>
            <person name="Oliveira C."/>
            <person name="Osipova E."/>
            <person name="Leigh N.D."/>
            <person name="Simon A."/>
            <person name="Yun M.H."/>
        </authorList>
    </citation>
    <scope>NUCLEOTIDE SEQUENCE</scope>
    <source>
        <strain evidence="2">20211129_DDA</strain>
        <tissue evidence="2">Liver</tissue>
    </source>
</reference>
<keyword evidence="3" id="KW-1185">Reference proteome</keyword>
<evidence type="ECO:0000313" key="2">
    <source>
        <dbReference type="EMBL" id="KAJ1199498.1"/>
    </source>
</evidence>
<dbReference type="EMBL" id="JANPWB010000003">
    <property type="protein sequence ID" value="KAJ1199498.1"/>
    <property type="molecule type" value="Genomic_DNA"/>
</dbReference>
<accession>A0AAV7VDW6</accession>
<name>A0AAV7VDW6_PLEWA</name>
<evidence type="ECO:0000256" key="1">
    <source>
        <dbReference type="SAM" id="MobiDB-lite"/>
    </source>
</evidence>
<dbReference type="Proteomes" id="UP001066276">
    <property type="component" value="Chromosome 2_1"/>
</dbReference>
<evidence type="ECO:0000313" key="3">
    <source>
        <dbReference type="Proteomes" id="UP001066276"/>
    </source>
</evidence>
<proteinExistence type="predicted"/>